<reference evidence="3" key="1">
    <citation type="submission" date="2017-04" db="EMBL/GenBank/DDBJ databases">
        <authorList>
            <person name="Varghese N."/>
            <person name="Submissions S."/>
        </authorList>
    </citation>
    <scope>NUCLEOTIDE SEQUENCE [LARGE SCALE GENOMIC DNA]</scope>
    <source>
        <strain evidence="3">VKM Ac-2510</strain>
    </source>
</reference>
<keyword evidence="2" id="KW-0503">Monooxygenase</keyword>
<dbReference type="GO" id="GO:0004497">
    <property type="term" value="F:monooxygenase activity"/>
    <property type="evidence" value="ECO:0007669"/>
    <property type="project" value="UniProtKB-KW"/>
</dbReference>
<accession>A0A1X7IZG5</accession>
<dbReference type="OrthoDB" id="9812192at2"/>
<dbReference type="Gene3D" id="3.30.70.100">
    <property type="match status" value="1"/>
</dbReference>
<dbReference type="InterPro" id="IPR007138">
    <property type="entry name" value="ABM_dom"/>
</dbReference>
<dbReference type="RefSeq" id="WP_085483555.1">
    <property type="nucleotide sequence ID" value="NZ_FXAY01000001.1"/>
</dbReference>
<organism evidence="2 3">
    <name type="scientific">Agreia pratensis</name>
    <dbReference type="NCBI Taxonomy" id="150121"/>
    <lineage>
        <taxon>Bacteria</taxon>
        <taxon>Bacillati</taxon>
        <taxon>Actinomycetota</taxon>
        <taxon>Actinomycetes</taxon>
        <taxon>Micrococcales</taxon>
        <taxon>Microbacteriaceae</taxon>
        <taxon>Agreia</taxon>
    </lineage>
</organism>
<keyword evidence="3" id="KW-1185">Reference proteome</keyword>
<dbReference type="EMBL" id="FXAY01000001">
    <property type="protein sequence ID" value="SMG20593.1"/>
    <property type="molecule type" value="Genomic_DNA"/>
</dbReference>
<dbReference type="Proteomes" id="UP000193244">
    <property type="component" value="Unassembled WGS sequence"/>
</dbReference>
<gene>
    <name evidence="2" type="ORF">SAMN06296010_1057</name>
</gene>
<evidence type="ECO:0000313" key="3">
    <source>
        <dbReference type="Proteomes" id="UP000193244"/>
    </source>
</evidence>
<name>A0A1X7IZG5_9MICO</name>
<proteinExistence type="predicted"/>
<protein>
    <submittedName>
        <fullName evidence="2">Quinol monooxygenase YgiN</fullName>
    </submittedName>
</protein>
<dbReference type="Pfam" id="PF03992">
    <property type="entry name" value="ABM"/>
    <property type="match status" value="1"/>
</dbReference>
<feature type="domain" description="ABM" evidence="1">
    <location>
        <begin position="15"/>
        <end position="75"/>
    </location>
</feature>
<dbReference type="InterPro" id="IPR011008">
    <property type="entry name" value="Dimeric_a/b-barrel"/>
</dbReference>
<sequence>MTSVRLTGLLICETSDQVQIVIDHLPLHVELTRSEPGCVSFEVARTKDPHVWQVDEQFMDAASFAAHQQRVAASEWGRATAGIERRYEVDGLR</sequence>
<evidence type="ECO:0000313" key="2">
    <source>
        <dbReference type="EMBL" id="SMG20593.1"/>
    </source>
</evidence>
<dbReference type="STRING" id="150121.SAMN06296010_1057"/>
<dbReference type="AlphaFoldDB" id="A0A1X7IZG5"/>
<evidence type="ECO:0000259" key="1">
    <source>
        <dbReference type="Pfam" id="PF03992"/>
    </source>
</evidence>
<keyword evidence="2" id="KW-0560">Oxidoreductase</keyword>
<dbReference type="SUPFAM" id="SSF54909">
    <property type="entry name" value="Dimeric alpha+beta barrel"/>
    <property type="match status" value="1"/>
</dbReference>